<organism evidence="2 3">
    <name type="scientific">Anaeromyxobacter dehalogenans (strain ATCC BAA-258 / DSM 21875 / 2CP-1)</name>
    <dbReference type="NCBI Taxonomy" id="455488"/>
    <lineage>
        <taxon>Bacteria</taxon>
        <taxon>Pseudomonadati</taxon>
        <taxon>Myxococcota</taxon>
        <taxon>Myxococcia</taxon>
        <taxon>Myxococcales</taxon>
        <taxon>Cystobacterineae</taxon>
        <taxon>Anaeromyxobacteraceae</taxon>
        <taxon>Anaeromyxobacter</taxon>
    </lineage>
</organism>
<protein>
    <submittedName>
        <fullName evidence="2">UBA/THIF-type NAD/FAD binding protein</fullName>
    </submittedName>
</protein>
<proteinExistence type="predicted"/>
<dbReference type="Proteomes" id="UP000007089">
    <property type="component" value="Chromosome"/>
</dbReference>
<dbReference type="Gene3D" id="3.40.50.720">
    <property type="entry name" value="NAD(P)-binding Rossmann-like Domain"/>
    <property type="match status" value="1"/>
</dbReference>
<evidence type="ECO:0000313" key="3">
    <source>
        <dbReference type="Proteomes" id="UP000007089"/>
    </source>
</evidence>
<dbReference type="AlphaFoldDB" id="B8JBC6"/>
<dbReference type="EMBL" id="CP001359">
    <property type="protein sequence ID" value="ACL65753.1"/>
    <property type="molecule type" value="Genomic_DNA"/>
</dbReference>
<name>B8JBC6_ANAD2</name>
<dbReference type="SUPFAM" id="SSF69572">
    <property type="entry name" value="Activating enzymes of the ubiquitin-like proteins"/>
    <property type="match status" value="1"/>
</dbReference>
<gene>
    <name evidence="2" type="ordered locus">A2cp1_2415</name>
</gene>
<dbReference type="GO" id="GO:0008641">
    <property type="term" value="F:ubiquitin-like modifier activating enzyme activity"/>
    <property type="evidence" value="ECO:0007669"/>
    <property type="project" value="InterPro"/>
</dbReference>
<reference evidence="2" key="1">
    <citation type="submission" date="2009-01" db="EMBL/GenBank/DDBJ databases">
        <title>Complete sequence of Anaeromyxobacter dehalogenans 2CP-1.</title>
        <authorList>
            <consortium name="US DOE Joint Genome Institute"/>
            <person name="Lucas S."/>
            <person name="Copeland A."/>
            <person name="Lapidus A."/>
            <person name="Glavina del Rio T."/>
            <person name="Dalin E."/>
            <person name="Tice H."/>
            <person name="Bruce D."/>
            <person name="Goodwin L."/>
            <person name="Pitluck S."/>
            <person name="Saunders E."/>
            <person name="Brettin T."/>
            <person name="Detter J.C."/>
            <person name="Han C."/>
            <person name="Larimer F."/>
            <person name="Land M."/>
            <person name="Hauser L."/>
            <person name="Kyrpides N."/>
            <person name="Ovchinnikova G."/>
            <person name="Beliaev A.S."/>
            <person name="Richardson P."/>
        </authorList>
    </citation>
    <scope>NUCLEOTIDE SEQUENCE</scope>
    <source>
        <strain evidence="2">2CP-1</strain>
    </source>
</reference>
<feature type="domain" description="THIF-type NAD/FAD binding fold" evidence="1">
    <location>
        <begin position="12"/>
        <end position="161"/>
    </location>
</feature>
<dbReference type="Pfam" id="PF00899">
    <property type="entry name" value="ThiF"/>
    <property type="match status" value="1"/>
</dbReference>
<dbReference type="InterPro" id="IPR035985">
    <property type="entry name" value="Ubiquitin-activating_enz"/>
</dbReference>
<accession>B8JBC6</accession>
<dbReference type="InterPro" id="IPR000594">
    <property type="entry name" value="ThiF_NAD_FAD-bd"/>
</dbReference>
<evidence type="ECO:0000259" key="1">
    <source>
        <dbReference type="Pfam" id="PF00899"/>
    </source>
</evidence>
<sequence length="230" mass="23107">MSLSDDRIARWARQLLVPGFGEDVQERLLGARVRVVGVDAVASAALVYLVQAGVGRLWLDDPEDVSPADLSGWLFPPSAVGSSRVDAARSALAPLSAFVQVDRYPTGGVPSAALVCAPSVVQAVTAAEAARRAGIPHVVVEPDGDGGAVISVPPGAPCYSCARSAAGAGRPPEPGVAALAALGAAELLHLMAQPGSVAGRRVELVRGVATARPTARLAGCACAGAQPAEA</sequence>
<keyword evidence="3" id="KW-1185">Reference proteome</keyword>
<dbReference type="KEGG" id="acp:A2cp1_2415"/>
<evidence type="ECO:0000313" key="2">
    <source>
        <dbReference type="EMBL" id="ACL65753.1"/>
    </source>
</evidence>
<dbReference type="RefSeq" id="WP_012633558.1">
    <property type="nucleotide sequence ID" value="NC_011891.1"/>
</dbReference>
<dbReference type="HOGENOM" id="CLU_1192797_0_0_7"/>